<dbReference type="AlphaFoldDB" id="A0A8H4U436"/>
<dbReference type="InterPro" id="IPR007219">
    <property type="entry name" value="XnlR_reg_dom"/>
</dbReference>
<dbReference type="Pfam" id="PF04082">
    <property type="entry name" value="Fungal_trans"/>
    <property type="match status" value="1"/>
</dbReference>
<feature type="compositionally biased region" description="Polar residues" evidence="2">
    <location>
        <begin position="13"/>
        <end position="37"/>
    </location>
</feature>
<dbReference type="InterPro" id="IPR050987">
    <property type="entry name" value="AtrR-like"/>
</dbReference>
<dbReference type="OrthoDB" id="2123952at2759"/>
<sequence length="463" mass="51734">MIDAAPPRHPVTALNNSIETSPDNLSTTPKSPRTAASQKFYGPTCPDYAWNVGQLKLRRNSCPGPPLQQRQLQLASIHEDEASDEADANDTQNSHFSVSPQTIDKGDPAMLLTFRSIMSLQETIQLLYIYQEVVGELHPVVDVDALIMETRYWYADAGAGVWDVLAASTGATSYELLLILNLCSAIALRADSKPSNCNTESLLRDSFQDAVNAKLAAPANSIQHATIIFLKGWYDFFRDMPRSAWRMCGIAGRILMELGLHNAEVFQHTLKSDAQRTEACTLVGSVVILDRQWSYATGLPTHFHETSFSSISTSSVSRAANICTFSEVHAKQVVNPYLKSMLSFILISDRFSEPISNAAKGERYNDENDFELMNFQIEQWRKKAVGDYSVAQCQTWHTDPSTRPPTWAILLNLRAESVRSQLLKPFFFSELDIGITKNHVRPATERVYDIINVLHTLDTNTDI</sequence>
<keyword evidence="5" id="KW-1185">Reference proteome</keyword>
<evidence type="ECO:0000259" key="3">
    <source>
        <dbReference type="Pfam" id="PF04082"/>
    </source>
</evidence>
<evidence type="ECO:0000313" key="5">
    <source>
        <dbReference type="Proteomes" id="UP000635477"/>
    </source>
</evidence>
<dbReference type="GO" id="GO:0008270">
    <property type="term" value="F:zinc ion binding"/>
    <property type="evidence" value="ECO:0007669"/>
    <property type="project" value="InterPro"/>
</dbReference>
<proteinExistence type="predicted"/>
<dbReference type="EMBL" id="JABEYC010001111">
    <property type="protein sequence ID" value="KAF4969114.1"/>
    <property type="molecule type" value="Genomic_DNA"/>
</dbReference>
<feature type="region of interest" description="Disordered" evidence="2">
    <location>
        <begin position="1"/>
        <end position="38"/>
    </location>
</feature>
<dbReference type="PANTHER" id="PTHR46910:SF13">
    <property type="entry name" value="SPECIFIC TRANSCRIPTION FACTOR, PUTATIVE (AFU_ORTHOLOGUE AFUA_4G06190)-RELATED"/>
    <property type="match status" value="1"/>
</dbReference>
<dbReference type="PANTHER" id="PTHR46910">
    <property type="entry name" value="TRANSCRIPTION FACTOR PDR1"/>
    <property type="match status" value="1"/>
</dbReference>
<protein>
    <recommendedName>
        <fullName evidence="3">Xylanolytic transcriptional activator regulatory domain-containing protein</fullName>
    </recommendedName>
</protein>
<reference evidence="4" key="1">
    <citation type="journal article" date="2020" name="BMC Genomics">
        <title>Correction to: Identification and distribution of gene clusters required for synthesis of sphingolipid metabolism inhibitors in diverse species of the filamentous fungus Fusarium.</title>
        <authorList>
            <person name="Kim H.S."/>
            <person name="Lohmar J.M."/>
            <person name="Busman M."/>
            <person name="Brown D.W."/>
            <person name="Naumann T.A."/>
            <person name="Divon H.H."/>
            <person name="Lysoe E."/>
            <person name="Uhlig S."/>
            <person name="Proctor R.H."/>
        </authorList>
    </citation>
    <scope>NUCLEOTIDE SEQUENCE</scope>
    <source>
        <strain evidence="4">NRRL 22465</strain>
    </source>
</reference>
<organism evidence="4 5">
    <name type="scientific">Fusarium zealandicum</name>
    <dbReference type="NCBI Taxonomy" id="1053134"/>
    <lineage>
        <taxon>Eukaryota</taxon>
        <taxon>Fungi</taxon>
        <taxon>Dikarya</taxon>
        <taxon>Ascomycota</taxon>
        <taxon>Pezizomycotina</taxon>
        <taxon>Sordariomycetes</taxon>
        <taxon>Hypocreomycetidae</taxon>
        <taxon>Hypocreales</taxon>
        <taxon>Nectriaceae</taxon>
        <taxon>Fusarium</taxon>
        <taxon>Fusarium staphyleae species complex</taxon>
    </lineage>
</organism>
<accession>A0A8H4U436</accession>
<feature type="domain" description="Xylanolytic transcriptional activator regulatory" evidence="3">
    <location>
        <begin position="175"/>
        <end position="382"/>
    </location>
</feature>
<feature type="compositionally biased region" description="Polar residues" evidence="2">
    <location>
        <begin position="89"/>
        <end position="102"/>
    </location>
</feature>
<evidence type="ECO:0000313" key="4">
    <source>
        <dbReference type="EMBL" id="KAF4969114.1"/>
    </source>
</evidence>
<dbReference type="Proteomes" id="UP000635477">
    <property type="component" value="Unassembled WGS sequence"/>
</dbReference>
<reference evidence="4" key="2">
    <citation type="submission" date="2020-05" db="EMBL/GenBank/DDBJ databases">
        <authorList>
            <person name="Kim H.-S."/>
            <person name="Proctor R.H."/>
            <person name="Brown D.W."/>
        </authorList>
    </citation>
    <scope>NUCLEOTIDE SEQUENCE</scope>
    <source>
        <strain evidence="4">NRRL 22465</strain>
    </source>
</reference>
<dbReference type="GO" id="GO:0003677">
    <property type="term" value="F:DNA binding"/>
    <property type="evidence" value="ECO:0007669"/>
    <property type="project" value="InterPro"/>
</dbReference>
<gene>
    <name evidence="4" type="ORF">FZEAL_10290</name>
</gene>
<evidence type="ECO:0000256" key="2">
    <source>
        <dbReference type="SAM" id="MobiDB-lite"/>
    </source>
</evidence>
<name>A0A8H4U436_9HYPO</name>
<evidence type="ECO:0000256" key="1">
    <source>
        <dbReference type="ARBA" id="ARBA00023242"/>
    </source>
</evidence>
<keyword evidence="1" id="KW-0539">Nucleus</keyword>
<dbReference type="GO" id="GO:0006351">
    <property type="term" value="P:DNA-templated transcription"/>
    <property type="evidence" value="ECO:0007669"/>
    <property type="project" value="InterPro"/>
</dbReference>
<dbReference type="CDD" id="cd12148">
    <property type="entry name" value="fungal_TF_MHR"/>
    <property type="match status" value="1"/>
</dbReference>
<comment type="caution">
    <text evidence="4">The sequence shown here is derived from an EMBL/GenBank/DDBJ whole genome shotgun (WGS) entry which is preliminary data.</text>
</comment>
<dbReference type="GO" id="GO:0003700">
    <property type="term" value="F:DNA-binding transcription factor activity"/>
    <property type="evidence" value="ECO:0007669"/>
    <property type="project" value="InterPro"/>
</dbReference>
<feature type="region of interest" description="Disordered" evidence="2">
    <location>
        <begin position="78"/>
        <end position="102"/>
    </location>
</feature>